<name>A0ABM9H7A4_STRGL</name>
<evidence type="ECO:0000256" key="1">
    <source>
        <dbReference type="SAM" id="MobiDB-lite"/>
    </source>
</evidence>
<feature type="region of interest" description="Disordered" evidence="1">
    <location>
        <begin position="177"/>
        <end position="201"/>
    </location>
</feature>
<dbReference type="Proteomes" id="UP001154015">
    <property type="component" value="Unassembled WGS sequence"/>
</dbReference>
<keyword evidence="3" id="KW-1185">Reference proteome</keyword>
<dbReference type="EMBL" id="CAKXYP010000025">
    <property type="protein sequence ID" value="CAH9419535.1"/>
    <property type="molecule type" value="Genomic_DNA"/>
</dbReference>
<accession>A0ABM9H7A4</accession>
<evidence type="ECO:0000313" key="3">
    <source>
        <dbReference type="Proteomes" id="UP001154015"/>
    </source>
</evidence>
<gene>
    <name evidence="2" type="ORF">SGL43_06590</name>
</gene>
<evidence type="ECO:0008006" key="4">
    <source>
        <dbReference type="Google" id="ProtNLM"/>
    </source>
</evidence>
<sequence length="262" mass="27872">MPAKTTIATRKPAARRRKPVPRARIGKGLTVPKTVPLHARLGMRMAILAASQMDAHKTTVMTRKDAAILRMTHEGCPTCHGNGQLFTKDKKTGAFSGSKPCPAKPTKAKASRIKVAMAARFSPDKRTGLVGWTCPCGKKEKPRFRDAKEATKALRDHEKKHHGGKSVGGAWYGQAVDQPATEPKPVTAGEPATKADTTSSMTDEEWEAQNTPLGQKAAAARGVCFCCGGKGALYSARNSQHTITACPPCAGTGKHRAGQPVT</sequence>
<reference evidence="2" key="1">
    <citation type="submission" date="2022-03" db="EMBL/GenBank/DDBJ databases">
        <authorList>
            <person name="Leyn A S."/>
        </authorList>
    </citation>
    <scope>NUCLEOTIDE SEQUENCE</scope>
    <source>
        <strain evidence="2">Streptomyces globisporus 4-3</strain>
    </source>
</reference>
<dbReference type="RefSeq" id="WP_318575504.1">
    <property type="nucleotide sequence ID" value="NZ_CAKXYP010000025.1"/>
</dbReference>
<protein>
    <recommendedName>
        <fullName evidence="4">Molecular chaperone DnaJ</fullName>
    </recommendedName>
</protein>
<comment type="caution">
    <text evidence="2">The sequence shown here is derived from an EMBL/GenBank/DDBJ whole genome shotgun (WGS) entry which is preliminary data.</text>
</comment>
<organism evidence="2 3">
    <name type="scientific">Streptomyces globisporus</name>
    <dbReference type="NCBI Taxonomy" id="1908"/>
    <lineage>
        <taxon>Bacteria</taxon>
        <taxon>Bacillati</taxon>
        <taxon>Actinomycetota</taxon>
        <taxon>Actinomycetes</taxon>
        <taxon>Kitasatosporales</taxon>
        <taxon>Streptomycetaceae</taxon>
        <taxon>Streptomyces</taxon>
    </lineage>
</organism>
<evidence type="ECO:0000313" key="2">
    <source>
        <dbReference type="EMBL" id="CAH9419535.1"/>
    </source>
</evidence>
<proteinExistence type="predicted"/>